<dbReference type="PROSITE" id="PS50893">
    <property type="entry name" value="ABC_TRANSPORTER_2"/>
    <property type="match status" value="1"/>
</dbReference>
<keyword evidence="2" id="KW-0813">Transport</keyword>
<dbReference type="PROSITE" id="PS50929">
    <property type="entry name" value="ABC_TM1F"/>
    <property type="match status" value="1"/>
</dbReference>
<feature type="domain" description="ABC transmembrane type-1" evidence="11">
    <location>
        <begin position="29"/>
        <end position="312"/>
    </location>
</feature>
<dbReference type="InterPro" id="IPR017871">
    <property type="entry name" value="ABC_transporter-like_CS"/>
</dbReference>
<dbReference type="FunFam" id="3.40.50.300:FF:000221">
    <property type="entry name" value="Multidrug ABC transporter ATP-binding protein"/>
    <property type="match status" value="1"/>
</dbReference>
<dbReference type="GO" id="GO:0016887">
    <property type="term" value="F:ATP hydrolysis activity"/>
    <property type="evidence" value="ECO:0007669"/>
    <property type="project" value="InterPro"/>
</dbReference>
<evidence type="ECO:0000256" key="3">
    <source>
        <dbReference type="ARBA" id="ARBA00022475"/>
    </source>
</evidence>
<evidence type="ECO:0000313" key="12">
    <source>
        <dbReference type="EMBL" id="OGY14176.1"/>
    </source>
</evidence>
<evidence type="ECO:0000256" key="6">
    <source>
        <dbReference type="ARBA" id="ARBA00022840"/>
    </source>
</evidence>
<dbReference type="InterPro" id="IPR036640">
    <property type="entry name" value="ABC1_TM_sf"/>
</dbReference>
<dbReference type="SMART" id="SM00382">
    <property type="entry name" value="AAA"/>
    <property type="match status" value="1"/>
</dbReference>
<dbReference type="InterPro" id="IPR003439">
    <property type="entry name" value="ABC_transporter-like_ATP-bd"/>
</dbReference>
<dbReference type="InterPro" id="IPR039421">
    <property type="entry name" value="Type_1_exporter"/>
</dbReference>
<dbReference type="Gene3D" id="3.40.50.300">
    <property type="entry name" value="P-loop containing nucleotide triphosphate hydrolases"/>
    <property type="match status" value="1"/>
</dbReference>
<evidence type="ECO:0000259" key="10">
    <source>
        <dbReference type="PROSITE" id="PS50893"/>
    </source>
</evidence>
<feature type="domain" description="ABC transporter" evidence="10">
    <location>
        <begin position="345"/>
        <end position="585"/>
    </location>
</feature>
<dbReference type="SUPFAM" id="SSF52540">
    <property type="entry name" value="P-loop containing nucleoside triphosphate hydrolases"/>
    <property type="match status" value="1"/>
</dbReference>
<dbReference type="PANTHER" id="PTHR24221">
    <property type="entry name" value="ATP-BINDING CASSETTE SUB-FAMILY B"/>
    <property type="match status" value="1"/>
</dbReference>
<dbReference type="Proteomes" id="UP000177685">
    <property type="component" value="Unassembled WGS sequence"/>
</dbReference>
<gene>
    <name evidence="12" type="ORF">A3A58_03080</name>
</gene>
<dbReference type="GO" id="GO:0034040">
    <property type="term" value="F:ATPase-coupled lipid transmembrane transporter activity"/>
    <property type="evidence" value="ECO:0007669"/>
    <property type="project" value="TreeGrafter"/>
</dbReference>
<comment type="caution">
    <text evidence="12">The sequence shown here is derived from an EMBL/GenBank/DDBJ whole genome shotgun (WGS) entry which is preliminary data.</text>
</comment>
<sequence>MSKSKKVSTNFIPKVWRLLAPFKKDFYRILAITALFETIRLGGPYLFGKILDLLVRTKGILSLETALWVVGGLAGVRFLSILIDYITDYVIIKLLINIETHMSTRAFAKLLELSLDYHEKVHTGTKINIVNRGVDKLSQLVESYVFEFQPVVIQLTVTSILMILTSWTIGIIFTFSIFPFIFITFKIYQSTSLLRKRRHDAYEDSSDEIGDAITNITVVKAFAQETRENRSFGSIWGLIESISFTEVRRHLFTGFGRSILMEGFYAGMLVLGLFEIKAGRLTVGSLVFLITLTERAYSHIYRLGRIYERVMDAKEPVDRFTSLFSKSSSIKQAENPIKVEIEGQIAFRHVTFAYSKRRVLRNVTLTIPAGSFVALVGRSGSGKSTIAKLLSRYYDPTLGQIVLDGKYDLRNLDLDTYRAQTSVVFQDSPVPNRRIWEVISYSAGKKTFASVEKRVLHAAALAHAHEFILELDRGYQTLIGERGVKLSGGQRQRLAIARALFAEPKVLIMDEPTSHLDTMSEALIQKALEEMSREHSMTKIIIAHRLSTVQHADQIFVMERGRVVERGTHKKLLENGGVYADIVHQSELKP</sequence>
<keyword evidence="4 9" id="KW-0812">Transmembrane</keyword>
<dbReference type="Pfam" id="PF00005">
    <property type="entry name" value="ABC_tran"/>
    <property type="match status" value="1"/>
</dbReference>
<evidence type="ECO:0000256" key="9">
    <source>
        <dbReference type="SAM" id="Phobius"/>
    </source>
</evidence>
<name>A0A1G1VFW8_9BACT</name>
<dbReference type="Pfam" id="PF00664">
    <property type="entry name" value="ABC_membrane"/>
    <property type="match status" value="1"/>
</dbReference>
<evidence type="ECO:0000256" key="5">
    <source>
        <dbReference type="ARBA" id="ARBA00022741"/>
    </source>
</evidence>
<evidence type="ECO:0000259" key="11">
    <source>
        <dbReference type="PROSITE" id="PS50929"/>
    </source>
</evidence>
<evidence type="ECO:0000256" key="4">
    <source>
        <dbReference type="ARBA" id="ARBA00022692"/>
    </source>
</evidence>
<reference evidence="12 13" key="1">
    <citation type="journal article" date="2016" name="Nat. Commun.">
        <title>Thousands of microbial genomes shed light on interconnected biogeochemical processes in an aquifer system.</title>
        <authorList>
            <person name="Anantharaman K."/>
            <person name="Brown C.T."/>
            <person name="Hug L.A."/>
            <person name="Sharon I."/>
            <person name="Castelle C.J."/>
            <person name="Probst A.J."/>
            <person name="Thomas B.C."/>
            <person name="Singh A."/>
            <person name="Wilkins M.J."/>
            <person name="Karaoz U."/>
            <person name="Brodie E.L."/>
            <person name="Williams K.H."/>
            <person name="Hubbard S.S."/>
            <person name="Banfield J.F."/>
        </authorList>
    </citation>
    <scope>NUCLEOTIDE SEQUENCE [LARGE SCALE GENOMIC DNA]</scope>
</reference>
<evidence type="ECO:0000256" key="7">
    <source>
        <dbReference type="ARBA" id="ARBA00022989"/>
    </source>
</evidence>
<proteinExistence type="predicted"/>
<evidence type="ECO:0000256" key="1">
    <source>
        <dbReference type="ARBA" id="ARBA00004651"/>
    </source>
</evidence>
<dbReference type="Gene3D" id="1.20.1560.10">
    <property type="entry name" value="ABC transporter type 1, transmembrane domain"/>
    <property type="match status" value="1"/>
</dbReference>
<keyword evidence="5" id="KW-0547">Nucleotide-binding</keyword>
<feature type="transmembrane region" description="Helical" evidence="9">
    <location>
        <begin position="169"/>
        <end position="188"/>
    </location>
</feature>
<feature type="transmembrane region" description="Helical" evidence="9">
    <location>
        <begin position="26"/>
        <end position="47"/>
    </location>
</feature>
<feature type="transmembrane region" description="Helical" evidence="9">
    <location>
        <begin position="67"/>
        <end position="86"/>
    </location>
</feature>
<protein>
    <recommendedName>
        <fullName evidence="14">ABC transporter ATP-binding protein</fullName>
    </recommendedName>
</protein>
<dbReference type="AlphaFoldDB" id="A0A1G1VFW8"/>
<dbReference type="GO" id="GO:0005524">
    <property type="term" value="F:ATP binding"/>
    <property type="evidence" value="ECO:0007669"/>
    <property type="project" value="UniProtKB-KW"/>
</dbReference>
<dbReference type="InterPro" id="IPR003593">
    <property type="entry name" value="AAA+_ATPase"/>
</dbReference>
<dbReference type="InterPro" id="IPR027417">
    <property type="entry name" value="P-loop_NTPase"/>
</dbReference>
<dbReference type="InterPro" id="IPR011527">
    <property type="entry name" value="ABC1_TM_dom"/>
</dbReference>
<keyword evidence="7 9" id="KW-1133">Transmembrane helix</keyword>
<keyword evidence="3" id="KW-1003">Cell membrane</keyword>
<evidence type="ECO:0000256" key="8">
    <source>
        <dbReference type="ARBA" id="ARBA00023136"/>
    </source>
</evidence>
<accession>A0A1G1VFW8</accession>
<dbReference type="CDD" id="cd07346">
    <property type="entry name" value="ABC_6TM_exporters"/>
    <property type="match status" value="1"/>
</dbReference>
<organism evidence="12 13">
    <name type="scientific">Candidatus Blackburnbacteria bacterium RIFCSPLOWO2_01_FULL_41_27</name>
    <dbReference type="NCBI Taxonomy" id="1797520"/>
    <lineage>
        <taxon>Bacteria</taxon>
        <taxon>Candidatus Blackburniibacteriota</taxon>
    </lineage>
</organism>
<dbReference type="PROSITE" id="PS00211">
    <property type="entry name" value="ABC_TRANSPORTER_1"/>
    <property type="match status" value="1"/>
</dbReference>
<evidence type="ECO:0008006" key="14">
    <source>
        <dbReference type="Google" id="ProtNLM"/>
    </source>
</evidence>
<evidence type="ECO:0000256" key="2">
    <source>
        <dbReference type="ARBA" id="ARBA00022448"/>
    </source>
</evidence>
<comment type="subcellular location">
    <subcellularLocation>
        <location evidence="1">Cell membrane</location>
        <topology evidence="1">Multi-pass membrane protein</topology>
    </subcellularLocation>
</comment>
<dbReference type="EMBL" id="MHCD01000019">
    <property type="protein sequence ID" value="OGY14176.1"/>
    <property type="molecule type" value="Genomic_DNA"/>
</dbReference>
<evidence type="ECO:0000313" key="13">
    <source>
        <dbReference type="Proteomes" id="UP000177685"/>
    </source>
</evidence>
<keyword evidence="6" id="KW-0067">ATP-binding</keyword>
<dbReference type="SUPFAM" id="SSF90123">
    <property type="entry name" value="ABC transporter transmembrane region"/>
    <property type="match status" value="1"/>
</dbReference>
<dbReference type="GO" id="GO:0005886">
    <property type="term" value="C:plasma membrane"/>
    <property type="evidence" value="ECO:0007669"/>
    <property type="project" value="UniProtKB-SubCell"/>
</dbReference>
<keyword evidence="8 9" id="KW-0472">Membrane</keyword>
<dbReference type="PANTHER" id="PTHR24221:SF646">
    <property type="entry name" value="HAEMOLYSIN SECRETION ATP-BINDING PROTEIN"/>
    <property type="match status" value="1"/>
</dbReference>
<dbReference type="GO" id="GO:0140359">
    <property type="term" value="F:ABC-type transporter activity"/>
    <property type="evidence" value="ECO:0007669"/>
    <property type="project" value="InterPro"/>
</dbReference>